<keyword evidence="1" id="KW-0812">Transmembrane</keyword>
<evidence type="ECO:0000256" key="1">
    <source>
        <dbReference type="SAM" id="Phobius"/>
    </source>
</evidence>
<dbReference type="Gene3D" id="1.20.120.1490">
    <property type="match status" value="1"/>
</dbReference>
<feature type="transmembrane region" description="Helical" evidence="1">
    <location>
        <begin position="13"/>
        <end position="37"/>
    </location>
</feature>
<gene>
    <name evidence="2" type="ORF">SAMN05444004_10874</name>
</gene>
<dbReference type="Pfam" id="PF13801">
    <property type="entry name" value="Metal_resist"/>
    <property type="match status" value="1"/>
</dbReference>
<dbReference type="AlphaFoldDB" id="A0A1H3REW5"/>
<dbReference type="Proteomes" id="UP000198914">
    <property type="component" value="Unassembled WGS sequence"/>
</dbReference>
<accession>A0A1H3REW5</accession>
<keyword evidence="1" id="KW-0472">Membrane</keyword>
<dbReference type="InterPro" id="IPR025961">
    <property type="entry name" value="Metal_resist"/>
</dbReference>
<name>A0A1H3REW5_9RHOB</name>
<dbReference type="OrthoDB" id="7688532at2"/>
<organism evidence="2 3">
    <name type="scientific">Jannaschia faecimaris</name>
    <dbReference type="NCBI Taxonomy" id="1244108"/>
    <lineage>
        <taxon>Bacteria</taxon>
        <taxon>Pseudomonadati</taxon>
        <taxon>Pseudomonadota</taxon>
        <taxon>Alphaproteobacteria</taxon>
        <taxon>Rhodobacterales</taxon>
        <taxon>Roseobacteraceae</taxon>
        <taxon>Jannaschia</taxon>
    </lineage>
</organism>
<sequence>MTQDRTSRPWIKWALIASLALNVAIVAAVIGAIAIVGPDRHRASPGRHGGGPPEIAALAQGLDRADRRALFRTLRESGRLAGGRERMGAARVAIAETLMADPFDPAAFEGAMRAQRDLQADLAGRGIAVMSEIIAGLTPAERAVLAERVMETRRERR</sequence>
<protein>
    <submittedName>
        <fullName evidence="2">Heavy-metal resistance</fullName>
    </submittedName>
</protein>
<proteinExistence type="predicted"/>
<evidence type="ECO:0000313" key="3">
    <source>
        <dbReference type="Proteomes" id="UP000198914"/>
    </source>
</evidence>
<reference evidence="3" key="1">
    <citation type="submission" date="2016-10" db="EMBL/GenBank/DDBJ databases">
        <authorList>
            <person name="Varghese N."/>
            <person name="Submissions S."/>
        </authorList>
    </citation>
    <scope>NUCLEOTIDE SEQUENCE [LARGE SCALE GENOMIC DNA]</scope>
    <source>
        <strain evidence="3">DSM 100420</strain>
    </source>
</reference>
<dbReference type="EMBL" id="FNPX01000008">
    <property type="protein sequence ID" value="SDZ23758.1"/>
    <property type="molecule type" value="Genomic_DNA"/>
</dbReference>
<dbReference type="STRING" id="1244108.SAMN05444004_10874"/>
<keyword evidence="1" id="KW-1133">Transmembrane helix</keyword>
<evidence type="ECO:0000313" key="2">
    <source>
        <dbReference type="EMBL" id="SDZ23758.1"/>
    </source>
</evidence>
<dbReference type="RefSeq" id="WP_092645724.1">
    <property type="nucleotide sequence ID" value="NZ_FNPX01000008.1"/>
</dbReference>
<keyword evidence="3" id="KW-1185">Reference proteome</keyword>